<sequence>MQNMVSYEPKKNGTRPYSGNPSQEGLYKGAKQHYDSYAAYRTPPTERPRGPRSSNEATARLWEDGYPRNSNSSNNIVVGQNTSVGDNFDLESRSETYPYIHDQQHNTVYSDSAYLPHYSQPASQYPYQQYQTSGSNIYQNPAAASAPSLGTLSSEEESDIFSSTQQYPHYSQHLEYPQHTYPQSLQFSQHTHYQFNGYPYQHQAEYQHPLYTQTSHTGPPPQIAVQTVHPYEGRSQSLTSRSFSKSGRRSPQPLSQYASNIAQSSTSTRSMSINGAVSNLIIPSYADENIPPRRSMESVRERSKPPL</sequence>
<feature type="compositionally biased region" description="Polar residues" evidence="1">
    <location>
        <begin position="234"/>
        <end position="245"/>
    </location>
</feature>
<reference evidence="2 3" key="2">
    <citation type="journal article" date="2018" name="New Phytol.">
        <title>High intraspecific genome diversity in the model arbuscular mycorrhizal symbiont Rhizophagus irregularis.</title>
        <authorList>
            <person name="Chen E.C.H."/>
            <person name="Morin E."/>
            <person name="Beaudet D."/>
            <person name="Noel J."/>
            <person name="Yildirir G."/>
            <person name="Ndikumana S."/>
            <person name="Charron P."/>
            <person name="St-Onge C."/>
            <person name="Giorgi J."/>
            <person name="Kruger M."/>
            <person name="Marton T."/>
            <person name="Ropars J."/>
            <person name="Grigoriev I.V."/>
            <person name="Hainaut M."/>
            <person name="Henrissat B."/>
            <person name="Roux C."/>
            <person name="Martin F."/>
            <person name="Corradi N."/>
        </authorList>
    </citation>
    <scope>NUCLEOTIDE SEQUENCE [LARGE SCALE GENOMIC DNA]</scope>
    <source>
        <strain evidence="2 3">DAOM 197198</strain>
    </source>
</reference>
<feature type="region of interest" description="Disordered" evidence="1">
    <location>
        <begin position="139"/>
        <end position="165"/>
    </location>
</feature>
<protein>
    <submittedName>
        <fullName evidence="2">Uncharacterized protein</fullName>
    </submittedName>
</protein>
<feature type="region of interest" description="Disordered" evidence="1">
    <location>
        <begin position="231"/>
        <end position="256"/>
    </location>
</feature>
<keyword evidence="3" id="KW-1185">Reference proteome</keyword>
<dbReference type="VEuPathDB" id="FungiDB:RhiirFUN_013470"/>
<feature type="non-terminal residue" evidence="2">
    <location>
        <position position="307"/>
    </location>
</feature>
<dbReference type="AlphaFoldDB" id="U9SVG5"/>
<evidence type="ECO:0000256" key="1">
    <source>
        <dbReference type="SAM" id="MobiDB-lite"/>
    </source>
</evidence>
<name>U9SVG5_RHIID</name>
<dbReference type="HOGENOM" id="CLU_907826_0_0_1"/>
<feature type="region of interest" description="Disordered" evidence="1">
    <location>
        <begin position="282"/>
        <end position="307"/>
    </location>
</feature>
<comment type="caution">
    <text evidence="2">The sequence shown here is derived from an EMBL/GenBank/DDBJ whole genome shotgun (WGS) entry which is preliminary data.</text>
</comment>
<feature type="region of interest" description="Disordered" evidence="1">
    <location>
        <begin position="1"/>
        <end position="59"/>
    </location>
</feature>
<gene>
    <name evidence="2" type="ORF">GLOIN_2v1736056</name>
</gene>
<organism evidence="2 3">
    <name type="scientific">Rhizophagus irregularis (strain DAOM 181602 / DAOM 197198 / MUCL 43194)</name>
    <name type="common">Arbuscular mycorrhizal fungus</name>
    <name type="synonym">Glomus intraradices</name>
    <dbReference type="NCBI Taxonomy" id="747089"/>
    <lineage>
        <taxon>Eukaryota</taxon>
        <taxon>Fungi</taxon>
        <taxon>Fungi incertae sedis</taxon>
        <taxon>Mucoromycota</taxon>
        <taxon>Glomeromycotina</taxon>
        <taxon>Glomeromycetes</taxon>
        <taxon>Glomerales</taxon>
        <taxon>Glomeraceae</taxon>
        <taxon>Rhizophagus</taxon>
    </lineage>
</organism>
<proteinExistence type="predicted"/>
<feature type="compositionally biased region" description="Basic and acidic residues" evidence="1">
    <location>
        <begin position="290"/>
        <end position="307"/>
    </location>
</feature>
<reference evidence="2 3" key="1">
    <citation type="journal article" date="2013" name="Proc. Natl. Acad. Sci. U.S.A.">
        <title>Genome of an arbuscular mycorrhizal fungus provides insight into the oldest plant symbiosis.</title>
        <authorList>
            <person name="Tisserant E."/>
            <person name="Malbreil M."/>
            <person name="Kuo A."/>
            <person name="Kohler A."/>
            <person name="Symeonidi A."/>
            <person name="Balestrini R."/>
            <person name="Charron P."/>
            <person name="Duensing N."/>
            <person name="Frei Dit Frey N."/>
            <person name="Gianinazzi-Pearson V."/>
            <person name="Gilbert L.B."/>
            <person name="Handa Y."/>
            <person name="Herr J.R."/>
            <person name="Hijri M."/>
            <person name="Koul R."/>
            <person name="Kawaguchi M."/>
            <person name="Krajinski F."/>
            <person name="Lammers P.J."/>
            <person name="Masclaux F.G."/>
            <person name="Murat C."/>
            <person name="Morin E."/>
            <person name="Ndikumana S."/>
            <person name="Pagni M."/>
            <person name="Petitpierre D."/>
            <person name="Requena N."/>
            <person name="Rosikiewicz P."/>
            <person name="Riley R."/>
            <person name="Saito K."/>
            <person name="San Clemente H."/>
            <person name="Shapiro H."/>
            <person name="van Tuinen D."/>
            <person name="Becard G."/>
            <person name="Bonfante P."/>
            <person name="Paszkowski U."/>
            <person name="Shachar-Hill Y.Y."/>
            <person name="Tuskan G.A."/>
            <person name="Young P.W."/>
            <person name="Sanders I.R."/>
            <person name="Henrissat B."/>
            <person name="Rensing S.A."/>
            <person name="Grigoriev I.V."/>
            <person name="Corradi N."/>
            <person name="Roux C."/>
            <person name="Martin F."/>
        </authorList>
    </citation>
    <scope>NUCLEOTIDE SEQUENCE [LARGE SCALE GENOMIC DNA]</scope>
    <source>
        <strain evidence="2 3">DAOM 197198</strain>
    </source>
</reference>
<dbReference type="Proteomes" id="UP000018888">
    <property type="component" value="Unassembled WGS sequence"/>
</dbReference>
<dbReference type="EMBL" id="AUPC02000608">
    <property type="protein sequence ID" value="POG57848.1"/>
    <property type="molecule type" value="Genomic_DNA"/>
</dbReference>
<evidence type="ECO:0000313" key="3">
    <source>
        <dbReference type="Proteomes" id="UP000018888"/>
    </source>
</evidence>
<accession>U9SVG5</accession>
<evidence type="ECO:0000313" key="2">
    <source>
        <dbReference type="EMBL" id="POG57848.1"/>
    </source>
</evidence>